<dbReference type="eggNOG" id="COG3467">
    <property type="taxonomic scope" value="Bacteria"/>
</dbReference>
<dbReference type="HOGENOM" id="CLU_127487_0_1_11"/>
<comment type="caution">
    <text evidence="1">The sequence shown here is derived from an EMBL/GenBank/DDBJ whole genome shotgun (WGS) entry which is preliminary data.</text>
</comment>
<dbReference type="InterPro" id="IPR024747">
    <property type="entry name" value="Pyridox_Oxase-rel"/>
</dbReference>
<dbReference type="Gene3D" id="2.30.110.10">
    <property type="entry name" value="Electron Transport, Fmn-binding Protein, Chain A"/>
    <property type="match status" value="1"/>
</dbReference>
<evidence type="ECO:0000313" key="2">
    <source>
        <dbReference type="Proteomes" id="UP000006072"/>
    </source>
</evidence>
<proteinExistence type="predicted"/>
<accession>K0URL8</accession>
<dbReference type="Pfam" id="PF12900">
    <property type="entry name" value="Pyridox_ox_2"/>
    <property type="match status" value="1"/>
</dbReference>
<evidence type="ECO:0000313" key="1">
    <source>
        <dbReference type="EMBL" id="EJZ09436.1"/>
    </source>
</evidence>
<protein>
    <submittedName>
        <fullName evidence="1">Putative flavin-nucleotide-binding protein</fullName>
    </submittedName>
</protein>
<sequence length="139" mass="15256">MSQAREPFSILPTSECWDLLAGEKIGRLVTTVDGEAHIFPVNFVVDDRTVLFRTAEGTKLSSAVTSKEVLFEADDYRQPEGWSVIVKGTARSLRDEDEIADAEGAGLVSWPTPEPTRFVRIRPGSVTGRRFVFGSAPDA</sequence>
<dbReference type="Proteomes" id="UP000006072">
    <property type="component" value="Unassembled WGS sequence"/>
</dbReference>
<reference evidence="1 2" key="1">
    <citation type="journal article" date="2012" name="J. Bacteriol.">
        <title>Complete Genome Sequence of Mycobacterium vaccae Type Strain ATCC 25954.</title>
        <authorList>
            <person name="Ho Y.S."/>
            <person name="Adroub S.A."/>
            <person name="Abadi M."/>
            <person name="Al Alwan B."/>
            <person name="Alkhateeb R."/>
            <person name="Gao G."/>
            <person name="Ragab A."/>
            <person name="Ali S."/>
            <person name="van Soolingen D."/>
            <person name="Bitter W."/>
            <person name="Pain A."/>
            <person name="Abdallah A.M."/>
        </authorList>
    </citation>
    <scope>NUCLEOTIDE SEQUENCE [LARGE SCALE GENOMIC DNA]</scope>
    <source>
        <strain evidence="1 2">ATCC 25954</strain>
    </source>
</reference>
<dbReference type="InterPro" id="IPR012349">
    <property type="entry name" value="Split_barrel_FMN-bd"/>
</dbReference>
<keyword evidence="2" id="KW-1185">Reference proteome</keyword>
<dbReference type="SUPFAM" id="SSF50475">
    <property type="entry name" value="FMN-binding split barrel"/>
    <property type="match status" value="1"/>
</dbReference>
<name>K0URL8_MYCVA</name>
<dbReference type="AlphaFoldDB" id="K0URL8"/>
<dbReference type="RefSeq" id="WP_003932944.1">
    <property type="nucleotide sequence ID" value="NZ_JH814697.1"/>
</dbReference>
<dbReference type="EMBL" id="ALQA01000022">
    <property type="protein sequence ID" value="EJZ09436.1"/>
    <property type="molecule type" value="Genomic_DNA"/>
</dbReference>
<organism evidence="1 2">
    <name type="scientific">Mycolicibacterium vaccae ATCC 25954</name>
    <dbReference type="NCBI Taxonomy" id="1194972"/>
    <lineage>
        <taxon>Bacteria</taxon>
        <taxon>Bacillati</taxon>
        <taxon>Actinomycetota</taxon>
        <taxon>Actinomycetes</taxon>
        <taxon>Mycobacteriales</taxon>
        <taxon>Mycobacteriaceae</taxon>
        <taxon>Mycolicibacterium</taxon>
    </lineage>
</organism>
<gene>
    <name evidence="1" type="ORF">MVAC_12221</name>
</gene>
<dbReference type="PATRIC" id="fig|1194972.3.peg.2444"/>